<dbReference type="Pfam" id="PF22725">
    <property type="entry name" value="GFO_IDH_MocA_C3"/>
    <property type="match status" value="1"/>
</dbReference>
<dbReference type="InterPro" id="IPR036291">
    <property type="entry name" value="NAD(P)-bd_dom_sf"/>
</dbReference>
<dbReference type="RefSeq" id="WP_367953762.1">
    <property type="nucleotide sequence ID" value="NZ_JBDPGJ010000002.1"/>
</dbReference>
<accession>A0ABV3SGN2</accession>
<reference evidence="3 4" key="1">
    <citation type="submission" date="2024-05" db="EMBL/GenBank/DDBJ databases">
        <authorList>
            <person name="Jiang F."/>
        </authorList>
    </citation>
    <scope>NUCLEOTIDE SEQUENCE [LARGE SCALE GENOMIC DNA]</scope>
    <source>
        <strain evidence="3 4">LZ166</strain>
    </source>
</reference>
<dbReference type="PANTHER" id="PTHR43377">
    <property type="entry name" value="BILIVERDIN REDUCTASE A"/>
    <property type="match status" value="1"/>
</dbReference>
<sequence>MRQKIRIAVAGAGQIGRRHVEVIAETADAALAAIVDPAPGASDYAAGLGVPHFSALGDLIARGIADAVIIATPNQLHAQNSLECIAAGLPILIEKPIATDSEAAAAIISAADANGTPVLVGHHRRHNPLIQRARAELESGAIGDLVSFSGVTWFCKPDEYFEADWRRMPGAGPVYLNMIHDIDLVHYLCGAIESVHAWESNIVRGNAVEETAVVSMKFRSGMLGTINVSDAIVAPWSWELTARENPSYPPTTQHCYLIGGTHGSLELPGLRLWRNRDKRSWWEPIDATQLPFGFEDPLRRQIRQFVAVVRGEEAPLVSGRDGLQALRVVEAVKRSAAIGAPVAIEA</sequence>
<evidence type="ECO:0000313" key="4">
    <source>
        <dbReference type="Proteomes" id="UP001556692"/>
    </source>
</evidence>
<feature type="domain" description="Gfo/Idh/MocA-like oxidoreductase N-terminal" evidence="1">
    <location>
        <begin position="5"/>
        <end position="122"/>
    </location>
</feature>
<dbReference type="EMBL" id="JBDPGJ010000002">
    <property type="protein sequence ID" value="MEX0405889.1"/>
    <property type="molecule type" value="Genomic_DNA"/>
</dbReference>
<dbReference type="InterPro" id="IPR055170">
    <property type="entry name" value="GFO_IDH_MocA-like_dom"/>
</dbReference>
<evidence type="ECO:0000259" key="2">
    <source>
        <dbReference type="Pfam" id="PF22725"/>
    </source>
</evidence>
<keyword evidence="4" id="KW-1185">Reference proteome</keyword>
<dbReference type="Pfam" id="PF01408">
    <property type="entry name" value="GFO_IDH_MocA"/>
    <property type="match status" value="1"/>
</dbReference>
<feature type="domain" description="GFO/IDH/MocA-like oxidoreductase" evidence="2">
    <location>
        <begin position="130"/>
        <end position="265"/>
    </location>
</feature>
<dbReference type="InterPro" id="IPR051450">
    <property type="entry name" value="Gfo/Idh/MocA_Oxidoreductases"/>
</dbReference>
<evidence type="ECO:0000313" key="3">
    <source>
        <dbReference type="EMBL" id="MEX0405889.1"/>
    </source>
</evidence>
<dbReference type="Proteomes" id="UP001556692">
    <property type="component" value="Unassembled WGS sequence"/>
</dbReference>
<protein>
    <submittedName>
        <fullName evidence="3">Gfo/Idh/MocA family oxidoreductase</fullName>
    </submittedName>
</protein>
<organism evidence="3 4">
    <name type="scientific">Aquibium pacificus</name>
    <dbReference type="NCBI Taxonomy" id="3153579"/>
    <lineage>
        <taxon>Bacteria</taxon>
        <taxon>Pseudomonadati</taxon>
        <taxon>Pseudomonadota</taxon>
        <taxon>Alphaproteobacteria</taxon>
        <taxon>Hyphomicrobiales</taxon>
        <taxon>Phyllobacteriaceae</taxon>
        <taxon>Aquibium</taxon>
    </lineage>
</organism>
<dbReference type="Gene3D" id="3.30.360.10">
    <property type="entry name" value="Dihydrodipicolinate Reductase, domain 2"/>
    <property type="match status" value="1"/>
</dbReference>
<proteinExistence type="predicted"/>
<dbReference type="SUPFAM" id="SSF55347">
    <property type="entry name" value="Glyceraldehyde-3-phosphate dehydrogenase-like, C-terminal domain"/>
    <property type="match status" value="1"/>
</dbReference>
<dbReference type="InterPro" id="IPR000683">
    <property type="entry name" value="Gfo/Idh/MocA-like_OxRdtase_N"/>
</dbReference>
<dbReference type="SUPFAM" id="SSF51735">
    <property type="entry name" value="NAD(P)-binding Rossmann-fold domains"/>
    <property type="match status" value="1"/>
</dbReference>
<comment type="caution">
    <text evidence="3">The sequence shown here is derived from an EMBL/GenBank/DDBJ whole genome shotgun (WGS) entry which is preliminary data.</text>
</comment>
<gene>
    <name evidence="3" type="ORF">ABGN05_09475</name>
</gene>
<name>A0ABV3SGN2_9HYPH</name>
<evidence type="ECO:0000259" key="1">
    <source>
        <dbReference type="Pfam" id="PF01408"/>
    </source>
</evidence>
<dbReference type="PANTHER" id="PTHR43377:SF8">
    <property type="entry name" value="BLR3664 PROTEIN"/>
    <property type="match status" value="1"/>
</dbReference>
<dbReference type="Gene3D" id="3.40.50.720">
    <property type="entry name" value="NAD(P)-binding Rossmann-like Domain"/>
    <property type="match status" value="1"/>
</dbReference>